<comment type="caution">
    <text evidence="2">The sequence shown here is derived from an EMBL/GenBank/DDBJ whole genome shotgun (WGS) entry which is preliminary data.</text>
</comment>
<dbReference type="SUPFAM" id="SSF53448">
    <property type="entry name" value="Nucleotide-diphospho-sugar transferases"/>
    <property type="match status" value="1"/>
</dbReference>
<dbReference type="EMBL" id="JADGII010000008">
    <property type="protein sequence ID" value="MBF0636762.1"/>
    <property type="molecule type" value="Genomic_DNA"/>
</dbReference>
<evidence type="ECO:0000313" key="3">
    <source>
        <dbReference type="Proteomes" id="UP000619838"/>
    </source>
</evidence>
<keyword evidence="3" id="KW-1185">Reference proteome</keyword>
<organism evidence="2 3">
    <name type="scientific">Prosthecochloris ethylica</name>
    <dbReference type="NCBI Taxonomy" id="2743976"/>
    <lineage>
        <taxon>Bacteria</taxon>
        <taxon>Pseudomonadati</taxon>
        <taxon>Chlorobiota</taxon>
        <taxon>Chlorobiia</taxon>
        <taxon>Chlorobiales</taxon>
        <taxon>Chlorobiaceae</taxon>
        <taxon>Prosthecochloris</taxon>
    </lineage>
</organism>
<dbReference type="Gene3D" id="3.40.50.2000">
    <property type="entry name" value="Glycogen Phosphorylase B"/>
    <property type="match status" value="2"/>
</dbReference>
<dbReference type="SUPFAM" id="SSF53756">
    <property type="entry name" value="UDP-Glycosyltransferase/glycogen phosphorylase"/>
    <property type="match status" value="1"/>
</dbReference>
<dbReference type="Proteomes" id="UP000619838">
    <property type="component" value="Unassembled WGS sequence"/>
</dbReference>
<dbReference type="CDD" id="cd00761">
    <property type="entry name" value="Glyco_tranf_GTA_type"/>
    <property type="match status" value="1"/>
</dbReference>
<gene>
    <name evidence="2" type="ORF">INT08_06180</name>
</gene>
<reference evidence="2 3" key="1">
    <citation type="journal article" date="2020" name="Microorganisms">
        <title>Simultaneous Genome Sequencing of Prosthecochloris ethylica and Desulfuromonas acetoxidans within a Syntrophic Mixture Reveals Unique Pili and Protein Interactions.</title>
        <authorList>
            <person name="Kyndt J.A."/>
            <person name="Van Beeumen J.J."/>
            <person name="Meyer T.E."/>
        </authorList>
    </citation>
    <scope>NUCLEOTIDE SEQUENCE [LARGE SCALE GENOMIC DNA]</scope>
    <source>
        <strain evidence="2 3">N3</strain>
    </source>
</reference>
<evidence type="ECO:0000313" key="2">
    <source>
        <dbReference type="EMBL" id="MBF0636762.1"/>
    </source>
</evidence>
<dbReference type="RefSeq" id="WP_175187446.1">
    <property type="nucleotide sequence ID" value="NZ_JABVZQ010000009.1"/>
</dbReference>
<dbReference type="Pfam" id="PF00535">
    <property type="entry name" value="Glycos_transf_2"/>
    <property type="match status" value="1"/>
</dbReference>
<accession>A0ABR9XRT7</accession>
<evidence type="ECO:0000259" key="1">
    <source>
        <dbReference type="Pfam" id="PF00535"/>
    </source>
</evidence>
<dbReference type="Gene3D" id="3.90.550.10">
    <property type="entry name" value="Spore Coat Polysaccharide Biosynthesis Protein SpsA, Chain A"/>
    <property type="match status" value="1"/>
</dbReference>
<dbReference type="Pfam" id="PF13692">
    <property type="entry name" value="Glyco_trans_1_4"/>
    <property type="match status" value="1"/>
</dbReference>
<feature type="domain" description="Glycosyltransferase 2-like" evidence="1">
    <location>
        <begin position="6"/>
        <end position="136"/>
    </location>
</feature>
<protein>
    <submittedName>
        <fullName evidence="2">Glycosyltransferase</fullName>
    </submittedName>
</protein>
<name>A0ABR9XRT7_9CHLB</name>
<dbReference type="PANTHER" id="PTHR12526:SF636">
    <property type="entry name" value="BLL3647 PROTEIN"/>
    <property type="match status" value="1"/>
</dbReference>
<sequence>MTDTAVVIPLYRQPQYVCEAAASALSDERSHVVVVSDGWMDDATRRSLLFLSRAEPSRMTVIHHPNRGLSGARNAGIVMAQQILGEQLKYVFPLDADNWLGEGALSRMRAALDADAAAAWAAPDMSMFGARRDIWHVPEFSTVRQVYQNQCDAGSLYRADIFRKGYWFDERMREGYEDWEFFLRLALAGYRGTRAGTVGFNYRVKAESMLTETVKKHHAIIAQAHGYNQLSKRHDDLISAEHRERPRFLMVNNTTLEFRYVTDLSSLPTGQQEKAYRSRLASLYVIHADGVPELLSKLRLLPGTFYRIQQELETNNCIGLKLTVDAERASEIVLSPYFPTQIGPRYWSAIFAKTPDRAPKSVDDITPSAGLELRIGIDHLHPSEVIQLYDGVLTFPEPPSNALRSFETSQSDRLFGDLSAYIRRLPKARGEAEGLRLAIVAPWIGLGGVDACVLELSSALKVLGCTIDLVLTEKHRVETSPHRLACFDSIHFVKRYEGDDDRTGRDFLGTVGHVDAVINAHSGLCFEVYQRLGKAVLPPQFAYLHVLDKDQNGRAAGWPIRAAECSQTITGYLAISQQLIDQLQAMDVPPERIALIRNAPVVPHVKPTERRALPDDKPLQVLYAGRFDRQKGVERLARVVELSRRSSVTFRFIGDSVLAEIGARNPLEGIDALIEPSVHERDLLATAFRAADVVLLPSRWEGVPLVMLDAMASGCVFVGTDVGAVSEVIRTRENGLLVPDGDDETTAQLLAHHLSWLDQNRSEMERIRRTALCDAQKMSWINSARMLIEVIKDATFN</sequence>
<dbReference type="InterPro" id="IPR029044">
    <property type="entry name" value="Nucleotide-diphossugar_trans"/>
</dbReference>
<dbReference type="PANTHER" id="PTHR12526">
    <property type="entry name" value="GLYCOSYLTRANSFERASE"/>
    <property type="match status" value="1"/>
</dbReference>
<dbReference type="CDD" id="cd03801">
    <property type="entry name" value="GT4_PimA-like"/>
    <property type="match status" value="1"/>
</dbReference>
<proteinExistence type="predicted"/>
<dbReference type="InterPro" id="IPR001173">
    <property type="entry name" value="Glyco_trans_2-like"/>
</dbReference>